<dbReference type="InterPro" id="IPR002156">
    <property type="entry name" value="RNaseH_domain"/>
</dbReference>
<dbReference type="InterPro" id="IPR036397">
    <property type="entry name" value="RNaseH_sf"/>
</dbReference>
<dbReference type="Gene3D" id="3.30.420.10">
    <property type="entry name" value="Ribonuclease H-like superfamily/Ribonuclease H"/>
    <property type="match status" value="1"/>
</dbReference>
<protein>
    <recommendedName>
        <fullName evidence="2">Reverse transcriptase domain-containing protein</fullName>
    </recommendedName>
</protein>
<dbReference type="InterPro" id="IPR000477">
    <property type="entry name" value="RT_dom"/>
</dbReference>
<evidence type="ECO:0000259" key="2">
    <source>
        <dbReference type="PROSITE" id="PS50878"/>
    </source>
</evidence>
<keyword evidence="4" id="KW-1185">Reference proteome</keyword>
<evidence type="ECO:0000313" key="3">
    <source>
        <dbReference type="EMBL" id="KAL0001974.1"/>
    </source>
</evidence>
<evidence type="ECO:0000256" key="1">
    <source>
        <dbReference type="SAM" id="Phobius"/>
    </source>
</evidence>
<dbReference type="GO" id="GO:0003676">
    <property type="term" value="F:nucleic acid binding"/>
    <property type="evidence" value="ECO:0007669"/>
    <property type="project" value="InterPro"/>
</dbReference>
<dbReference type="Pfam" id="PF00078">
    <property type="entry name" value="RVT_1"/>
    <property type="match status" value="1"/>
</dbReference>
<dbReference type="EMBL" id="JAZDWU010000005">
    <property type="protein sequence ID" value="KAL0001974.1"/>
    <property type="molecule type" value="Genomic_DNA"/>
</dbReference>
<dbReference type="PANTHER" id="PTHR33116:SF86">
    <property type="entry name" value="REVERSE TRANSCRIPTASE DOMAIN-CONTAINING PROTEIN"/>
    <property type="match status" value="1"/>
</dbReference>
<dbReference type="CDD" id="cd01650">
    <property type="entry name" value="RT_nLTR_like"/>
    <property type="match status" value="1"/>
</dbReference>
<feature type="domain" description="Reverse transcriptase" evidence="2">
    <location>
        <begin position="1"/>
        <end position="257"/>
    </location>
</feature>
<dbReference type="PANTHER" id="PTHR33116">
    <property type="entry name" value="REVERSE TRANSCRIPTASE ZINC-BINDING DOMAIN-CONTAINING PROTEIN-RELATED-RELATED"/>
    <property type="match status" value="1"/>
</dbReference>
<keyword evidence="1" id="KW-0472">Membrane</keyword>
<keyword evidence="1" id="KW-1133">Transmembrane helix</keyword>
<name>A0AAW2CWY7_9ROSI</name>
<evidence type="ECO:0000313" key="4">
    <source>
        <dbReference type="Proteomes" id="UP001459277"/>
    </source>
</evidence>
<accession>A0AAW2CWY7</accession>
<dbReference type="GO" id="GO:0004523">
    <property type="term" value="F:RNA-DNA hybrid ribonuclease activity"/>
    <property type="evidence" value="ECO:0007669"/>
    <property type="project" value="InterPro"/>
</dbReference>
<dbReference type="CDD" id="cd06222">
    <property type="entry name" value="RNase_H_like"/>
    <property type="match status" value="1"/>
</dbReference>
<dbReference type="SUPFAM" id="SSF53098">
    <property type="entry name" value="Ribonuclease H-like"/>
    <property type="match status" value="1"/>
</dbReference>
<dbReference type="SUPFAM" id="SSF56672">
    <property type="entry name" value="DNA/RNA polymerases"/>
    <property type="match status" value="1"/>
</dbReference>
<dbReference type="Pfam" id="PF13966">
    <property type="entry name" value="zf-RVT"/>
    <property type="match status" value="1"/>
</dbReference>
<comment type="caution">
    <text evidence="3">The sequence shown here is derived from an EMBL/GenBank/DDBJ whole genome shotgun (WGS) entry which is preliminary data.</text>
</comment>
<dbReference type="InterPro" id="IPR026960">
    <property type="entry name" value="RVT-Znf"/>
</dbReference>
<dbReference type="InterPro" id="IPR044730">
    <property type="entry name" value="RNase_H-like_dom_plant"/>
</dbReference>
<sequence>MVCYLVSPMRFTVGVLLIIFVVWLGISVGFFWLLYSGVAQSAFIPNRWIAENQVIVQEILHSFKSRKTKPGLMAIKLDLQKAYDRVSWDFIHAVLLHLGFNEVFSNWILNCVSSVSFEILVNGGKSESFKPSRGIRQGDPLSPYLFILGQEVLSRMLDKELRQRKLCGIRTSRSGPIITHVMYADDIILFSKAAKKDAITINHILNKYCLWSGQQINREKSGIIFSKHTQSNSRRSLKSILQMRTIKKDSTYLGAPLLLSRAPAKDFSYLHSKLEAKLTGWRTKCLSWAGRRTLICSVAQSIPNYSMSTFNIPKKVCEDLDSLSRRFWWNPKKSEGHFLAWRSWDKLCYPKSQGGLGFKKAKDSNNALLAKLAWMIVSKRDSLCMSILRAKYKVSKDWLHSEPPKRASPIWRAIEQSKKIIVNGACFSIGNGSSIDIWTDPWVPWIEGFIPTPRVEEYTQLPFLVSHLIDSDLHCWKENLVKELFNPPSAQAILAIHIPSRPYPNKLIWTPDPKGNFSVKSAYHSTRSHLPSLIPCGISWNKIWKLNLPERLRMLLWRIGVNILPTKENLLNRLQVSDAHCLFCQDSIETASHLFFNCPASRAFWFAVCWGLKTENLAISQPEDIIKFCLNPPNFLCEAINKVQVPLRLGFTIEEIWLARNRALHQNCSWDVSSSIGMVLTRCSEFSTIIAPCIDHSLPTPVLAWSPPPSDSIKINIDAATSDSHATIAVVARDHRGVPLKIWARRIKKTSPLQAETEALHWAAQLAIVERWSKVIFEGDAKICFDAINSHNLSYPWCIRTQILNILDLAVCFSSCSFIWISRNCNGVAHHVARFSLLSHLDFVFLMDNLPPALLALFDDVEAMVAARVVLFSQELGLSSFVLEGDSEIIINALRK</sequence>
<organism evidence="3 4">
    <name type="scientific">Lithocarpus litseifolius</name>
    <dbReference type="NCBI Taxonomy" id="425828"/>
    <lineage>
        <taxon>Eukaryota</taxon>
        <taxon>Viridiplantae</taxon>
        <taxon>Streptophyta</taxon>
        <taxon>Embryophyta</taxon>
        <taxon>Tracheophyta</taxon>
        <taxon>Spermatophyta</taxon>
        <taxon>Magnoliopsida</taxon>
        <taxon>eudicotyledons</taxon>
        <taxon>Gunneridae</taxon>
        <taxon>Pentapetalae</taxon>
        <taxon>rosids</taxon>
        <taxon>fabids</taxon>
        <taxon>Fagales</taxon>
        <taxon>Fagaceae</taxon>
        <taxon>Lithocarpus</taxon>
    </lineage>
</organism>
<feature type="transmembrane region" description="Helical" evidence="1">
    <location>
        <begin position="12"/>
        <end position="35"/>
    </location>
</feature>
<reference evidence="3 4" key="1">
    <citation type="submission" date="2024-01" db="EMBL/GenBank/DDBJ databases">
        <title>A telomere-to-telomere, gap-free genome of sweet tea (Lithocarpus litseifolius).</title>
        <authorList>
            <person name="Zhou J."/>
        </authorList>
    </citation>
    <scope>NUCLEOTIDE SEQUENCE [LARGE SCALE GENOMIC DNA]</scope>
    <source>
        <strain evidence="3">Zhou-2022a</strain>
        <tissue evidence="3">Leaf</tissue>
    </source>
</reference>
<gene>
    <name evidence="3" type="ORF">SO802_015755</name>
</gene>
<proteinExistence type="predicted"/>
<dbReference type="Proteomes" id="UP001459277">
    <property type="component" value="Unassembled WGS sequence"/>
</dbReference>
<dbReference type="Pfam" id="PF13456">
    <property type="entry name" value="RVT_3"/>
    <property type="match status" value="1"/>
</dbReference>
<dbReference type="InterPro" id="IPR043502">
    <property type="entry name" value="DNA/RNA_pol_sf"/>
</dbReference>
<keyword evidence="1" id="KW-0812">Transmembrane</keyword>
<dbReference type="PROSITE" id="PS50878">
    <property type="entry name" value="RT_POL"/>
    <property type="match status" value="1"/>
</dbReference>
<dbReference type="AlphaFoldDB" id="A0AAW2CWY7"/>
<dbReference type="InterPro" id="IPR012337">
    <property type="entry name" value="RNaseH-like_sf"/>
</dbReference>